<accession>A0ACC3BXM4</accession>
<evidence type="ECO:0000313" key="1">
    <source>
        <dbReference type="EMBL" id="KAK1862287.1"/>
    </source>
</evidence>
<name>A0ACC3BXM4_PYRYE</name>
<comment type="caution">
    <text evidence="1">The sequence shown here is derived from an EMBL/GenBank/DDBJ whole genome shotgun (WGS) entry which is preliminary data.</text>
</comment>
<gene>
    <name evidence="1" type="ORF">I4F81_004861</name>
</gene>
<protein>
    <submittedName>
        <fullName evidence="1">Uncharacterized protein</fullName>
    </submittedName>
</protein>
<proteinExistence type="predicted"/>
<dbReference type="EMBL" id="CM020618">
    <property type="protein sequence ID" value="KAK1862287.1"/>
    <property type="molecule type" value="Genomic_DNA"/>
</dbReference>
<evidence type="ECO:0000313" key="2">
    <source>
        <dbReference type="Proteomes" id="UP000798662"/>
    </source>
</evidence>
<keyword evidence="2" id="KW-1185">Reference proteome</keyword>
<dbReference type="Proteomes" id="UP000798662">
    <property type="component" value="Chromosome 1"/>
</dbReference>
<sequence length="317" mass="30861">MAAEEAAAAADAGLTDGVSCGSDGDAGVPYIHPSRLSPPPPDPPAAAPTAATVDAAAAVTLSALPGGPARLSPDGVAALRRLAAAGRRHAALAGLAGLTAARPGRPLHTVTPAAAGGTLAAGLAALHTPARHGALAAPVAADIGRRLAGAVAALHAAGLVHGRLTPAAVGLSVPLREWVVGTSGVVLGGVVPPEALASTPGAAFDDLLLPPAATDEPPLVTRGRRVDAYAVGVMLWELFAGAPPYAGLSAAAIAGHVLGGGRPGPPPRRGGGAVAAAVEGAWAALPEERLGWEGGEALPPPPMSVNRVKGWGARRRV</sequence>
<reference evidence="1" key="1">
    <citation type="submission" date="2019-11" db="EMBL/GenBank/DDBJ databases">
        <title>Nori genome reveals adaptations in red seaweeds to the harsh intertidal environment.</title>
        <authorList>
            <person name="Wang D."/>
            <person name="Mao Y."/>
        </authorList>
    </citation>
    <scope>NUCLEOTIDE SEQUENCE</scope>
    <source>
        <tissue evidence="1">Gametophyte</tissue>
    </source>
</reference>
<organism evidence="1 2">
    <name type="scientific">Pyropia yezoensis</name>
    <name type="common">Susabi-nori</name>
    <name type="synonym">Porphyra yezoensis</name>
    <dbReference type="NCBI Taxonomy" id="2788"/>
    <lineage>
        <taxon>Eukaryota</taxon>
        <taxon>Rhodophyta</taxon>
        <taxon>Bangiophyceae</taxon>
        <taxon>Bangiales</taxon>
        <taxon>Bangiaceae</taxon>
        <taxon>Pyropia</taxon>
    </lineage>
</organism>